<proteinExistence type="predicted"/>
<dbReference type="InterPro" id="IPR043993">
    <property type="entry name" value="T4SS_pilin"/>
</dbReference>
<dbReference type="STRING" id="1802389.A3C17_04010"/>
<sequence length="117" mass="12126">MTHIKKITCTISAIAYAIAAPTSLFAAALYNPLGEVSVPLLIGRVIQAVLGISGSIALLMFVWGGFLWLTSAGKPERIKSGQDTLLWSVIGIAVIFGAYAIVNFLITSASGVTTSGA</sequence>
<evidence type="ECO:0000313" key="3">
    <source>
        <dbReference type="Proteomes" id="UP000177097"/>
    </source>
</evidence>
<dbReference type="Pfam" id="PF18895">
    <property type="entry name" value="T4SS_pilin"/>
    <property type="match status" value="1"/>
</dbReference>
<name>A0A1F7TWY2_9BACT</name>
<keyword evidence="1" id="KW-0812">Transmembrane</keyword>
<dbReference type="Proteomes" id="UP000177097">
    <property type="component" value="Unassembled WGS sequence"/>
</dbReference>
<evidence type="ECO:0000256" key="1">
    <source>
        <dbReference type="SAM" id="Phobius"/>
    </source>
</evidence>
<protein>
    <submittedName>
        <fullName evidence="2">Uncharacterized protein</fullName>
    </submittedName>
</protein>
<keyword evidence="1" id="KW-1133">Transmembrane helix</keyword>
<keyword evidence="1" id="KW-0472">Membrane</keyword>
<comment type="caution">
    <text evidence="2">The sequence shown here is derived from an EMBL/GenBank/DDBJ whole genome shotgun (WGS) entry which is preliminary data.</text>
</comment>
<dbReference type="AlphaFoldDB" id="A0A1F7TWY2"/>
<feature type="transmembrane region" description="Helical" evidence="1">
    <location>
        <begin position="50"/>
        <end position="72"/>
    </location>
</feature>
<evidence type="ECO:0000313" key="2">
    <source>
        <dbReference type="EMBL" id="OGL70505.1"/>
    </source>
</evidence>
<reference evidence="2 3" key="1">
    <citation type="journal article" date="2016" name="Nat. Commun.">
        <title>Thousands of microbial genomes shed light on interconnected biogeochemical processes in an aquifer system.</title>
        <authorList>
            <person name="Anantharaman K."/>
            <person name="Brown C.T."/>
            <person name="Hug L.A."/>
            <person name="Sharon I."/>
            <person name="Castelle C.J."/>
            <person name="Probst A.J."/>
            <person name="Thomas B.C."/>
            <person name="Singh A."/>
            <person name="Wilkins M.J."/>
            <person name="Karaoz U."/>
            <person name="Brodie E.L."/>
            <person name="Williams K.H."/>
            <person name="Hubbard S.S."/>
            <person name="Banfield J.F."/>
        </authorList>
    </citation>
    <scope>NUCLEOTIDE SEQUENCE [LARGE SCALE GENOMIC DNA]</scope>
</reference>
<accession>A0A1F7TWY2</accession>
<dbReference type="EMBL" id="MGDX01000029">
    <property type="protein sequence ID" value="OGL70505.1"/>
    <property type="molecule type" value="Genomic_DNA"/>
</dbReference>
<organism evidence="2 3">
    <name type="scientific">Candidatus Uhrbacteria bacterium RIFCSPHIGHO2_02_FULL_53_13</name>
    <dbReference type="NCBI Taxonomy" id="1802389"/>
    <lineage>
        <taxon>Bacteria</taxon>
        <taxon>Candidatus Uhriibacteriota</taxon>
    </lineage>
</organism>
<feature type="transmembrane region" description="Helical" evidence="1">
    <location>
        <begin position="84"/>
        <end position="106"/>
    </location>
</feature>
<gene>
    <name evidence="2" type="ORF">A3C17_04010</name>
</gene>